<gene>
    <name evidence="2" type="ORF">BD821_103141</name>
</gene>
<dbReference type="EMBL" id="PTIS01000003">
    <property type="protein sequence ID" value="PPK49012.1"/>
    <property type="molecule type" value="Genomic_DNA"/>
</dbReference>
<dbReference type="STRING" id="37659.GCA_000703125_02070"/>
<evidence type="ECO:0000256" key="1">
    <source>
        <dbReference type="SAM" id="Phobius"/>
    </source>
</evidence>
<comment type="caution">
    <text evidence="2">The sequence shown here is derived from an EMBL/GenBank/DDBJ whole genome shotgun (WGS) entry which is preliminary data.</text>
</comment>
<evidence type="ECO:0000313" key="3">
    <source>
        <dbReference type="Proteomes" id="UP000239863"/>
    </source>
</evidence>
<evidence type="ECO:0000313" key="2">
    <source>
        <dbReference type="EMBL" id="PPK49012.1"/>
    </source>
</evidence>
<reference evidence="2 3" key="1">
    <citation type="submission" date="2018-02" db="EMBL/GenBank/DDBJ databases">
        <title>Genomic Encyclopedia of Archaeal and Bacterial Type Strains, Phase II (KMG-II): from individual species to whole genera.</title>
        <authorList>
            <person name="Goeker M."/>
        </authorList>
    </citation>
    <scope>NUCLEOTIDE SEQUENCE [LARGE SCALE GENOMIC DNA]</scope>
    <source>
        <strain evidence="2 3">DSM 15099</strain>
    </source>
</reference>
<dbReference type="AlphaFoldDB" id="A0A2S6FZE4"/>
<dbReference type="OrthoDB" id="1935404at2"/>
<accession>A0A2S6FZE4</accession>
<proteinExistence type="predicted"/>
<feature type="transmembrane region" description="Helical" evidence="1">
    <location>
        <begin position="6"/>
        <end position="28"/>
    </location>
</feature>
<sequence>MYVTFSGLGYTILGILAAAALIYLIMALNKLSKVLSRVDKILGENELNINKVTNYLPKASQNIAEITDNIKDISEVLTTTTADAIDIKEDVEGYLITLKEIISIVKNVFFK</sequence>
<protein>
    <submittedName>
        <fullName evidence="2">Uncharacterized protein</fullName>
    </submittedName>
</protein>
<keyword evidence="1" id="KW-0812">Transmembrane</keyword>
<organism evidence="2 3">
    <name type="scientific">Clostridium algidicarnis DSM 15099</name>
    <dbReference type="NCBI Taxonomy" id="1121295"/>
    <lineage>
        <taxon>Bacteria</taxon>
        <taxon>Bacillati</taxon>
        <taxon>Bacillota</taxon>
        <taxon>Clostridia</taxon>
        <taxon>Eubacteriales</taxon>
        <taxon>Clostridiaceae</taxon>
        <taxon>Clostridium</taxon>
    </lineage>
</organism>
<name>A0A2S6FZE4_9CLOT</name>
<dbReference type="Proteomes" id="UP000239863">
    <property type="component" value="Unassembled WGS sequence"/>
</dbReference>
<dbReference type="RefSeq" id="WP_104409422.1">
    <property type="nucleotide sequence ID" value="NZ_PTIS01000003.1"/>
</dbReference>
<keyword evidence="1" id="KW-1133">Transmembrane helix</keyword>
<keyword evidence="1" id="KW-0472">Membrane</keyword>